<gene>
    <name evidence="1" type="ORF">H310_06868</name>
</gene>
<protein>
    <submittedName>
        <fullName evidence="1">Uncharacterized protein</fullName>
    </submittedName>
</protein>
<evidence type="ECO:0000313" key="1">
    <source>
        <dbReference type="EMBL" id="ETW01303.1"/>
    </source>
</evidence>
<dbReference type="AlphaFoldDB" id="A0A024U6R4"/>
<sequence>MKHEHAQCAECVHAIHTKTGEIEVRSEDFHDLSVLGQFLAQLVAKVVISFVDVPVVLPLEFDLRFLFFLGRTPRVFFEFFKFVVFFDNMDDLLGLGVRRSGRGCGGGGCFAAHCSVGKV</sequence>
<reference evidence="1" key="1">
    <citation type="submission" date="2013-12" db="EMBL/GenBank/DDBJ databases">
        <title>The Genome Sequence of Aphanomyces invadans NJM9701.</title>
        <authorList>
            <consortium name="The Broad Institute Genomics Platform"/>
            <person name="Russ C."/>
            <person name="Tyler B."/>
            <person name="van West P."/>
            <person name="Dieguez-Uribeondo J."/>
            <person name="Young S.K."/>
            <person name="Zeng Q."/>
            <person name="Gargeya S."/>
            <person name="Fitzgerald M."/>
            <person name="Abouelleil A."/>
            <person name="Alvarado L."/>
            <person name="Chapman S.B."/>
            <person name="Gainer-Dewar J."/>
            <person name="Goldberg J."/>
            <person name="Griggs A."/>
            <person name="Gujja S."/>
            <person name="Hansen M."/>
            <person name="Howarth C."/>
            <person name="Imamovic A."/>
            <person name="Ireland A."/>
            <person name="Larimer J."/>
            <person name="McCowan C."/>
            <person name="Murphy C."/>
            <person name="Pearson M."/>
            <person name="Poon T.W."/>
            <person name="Priest M."/>
            <person name="Roberts A."/>
            <person name="Saif S."/>
            <person name="Shea T."/>
            <person name="Sykes S."/>
            <person name="Wortman J."/>
            <person name="Nusbaum C."/>
            <person name="Birren B."/>
        </authorList>
    </citation>
    <scope>NUCLEOTIDE SEQUENCE [LARGE SCALE GENOMIC DNA]</scope>
    <source>
        <strain evidence="1">NJM9701</strain>
    </source>
</reference>
<dbReference type="VEuPathDB" id="FungiDB:H310_06868"/>
<organism evidence="1">
    <name type="scientific">Aphanomyces invadans</name>
    <dbReference type="NCBI Taxonomy" id="157072"/>
    <lineage>
        <taxon>Eukaryota</taxon>
        <taxon>Sar</taxon>
        <taxon>Stramenopiles</taxon>
        <taxon>Oomycota</taxon>
        <taxon>Saprolegniomycetes</taxon>
        <taxon>Saprolegniales</taxon>
        <taxon>Verrucalvaceae</taxon>
        <taxon>Aphanomyces</taxon>
    </lineage>
</organism>
<name>A0A024U6R4_9STRA</name>
<dbReference type="EMBL" id="KI913963">
    <property type="protein sequence ID" value="ETW01303.1"/>
    <property type="molecule type" value="Genomic_DNA"/>
</dbReference>
<accession>A0A024U6R4</accession>
<dbReference type="GeneID" id="20083918"/>
<proteinExistence type="predicted"/>
<dbReference type="RefSeq" id="XP_008870301.1">
    <property type="nucleotide sequence ID" value="XM_008872079.1"/>
</dbReference>